<dbReference type="CDD" id="cd06225">
    <property type="entry name" value="HAMP"/>
    <property type="match status" value="1"/>
</dbReference>
<evidence type="ECO:0000256" key="3">
    <source>
        <dbReference type="ARBA" id="ARBA00012438"/>
    </source>
</evidence>
<evidence type="ECO:0000256" key="8">
    <source>
        <dbReference type="ARBA" id="ARBA00022777"/>
    </source>
</evidence>
<comment type="caution">
    <text evidence="15">The sequence shown here is derived from an EMBL/GenBank/DDBJ whole genome shotgun (WGS) entry which is preliminary data.</text>
</comment>
<name>A0A2R5EZP7_9BACL</name>
<keyword evidence="12" id="KW-0812">Transmembrane</keyword>
<dbReference type="PANTHER" id="PTHR34220">
    <property type="entry name" value="SENSOR HISTIDINE KINASE YPDA"/>
    <property type="match status" value="1"/>
</dbReference>
<dbReference type="GO" id="GO:0005886">
    <property type="term" value="C:plasma membrane"/>
    <property type="evidence" value="ECO:0007669"/>
    <property type="project" value="UniProtKB-SubCell"/>
</dbReference>
<keyword evidence="8" id="KW-0418">Kinase</keyword>
<keyword evidence="10" id="KW-0902">Two-component regulatory system</keyword>
<dbReference type="InterPro" id="IPR036890">
    <property type="entry name" value="HATPase_C_sf"/>
</dbReference>
<evidence type="ECO:0000256" key="10">
    <source>
        <dbReference type="ARBA" id="ARBA00023012"/>
    </source>
</evidence>
<keyword evidence="16" id="KW-1185">Reference proteome</keyword>
<dbReference type="Gene3D" id="6.10.340.10">
    <property type="match status" value="1"/>
</dbReference>
<proteinExistence type="predicted"/>
<keyword evidence="6" id="KW-0808">Transferase</keyword>
<keyword evidence="4" id="KW-1003">Cell membrane</keyword>
<dbReference type="GO" id="GO:0000155">
    <property type="term" value="F:phosphorelay sensor kinase activity"/>
    <property type="evidence" value="ECO:0007669"/>
    <property type="project" value="InterPro"/>
</dbReference>
<organism evidence="15 16">
    <name type="scientific">Paenibacillus agaridevorans</name>
    <dbReference type="NCBI Taxonomy" id="171404"/>
    <lineage>
        <taxon>Bacteria</taxon>
        <taxon>Bacillati</taxon>
        <taxon>Bacillota</taxon>
        <taxon>Bacilli</taxon>
        <taxon>Bacillales</taxon>
        <taxon>Paenibacillaceae</taxon>
        <taxon>Paenibacillus</taxon>
    </lineage>
</organism>
<comment type="subcellular location">
    <subcellularLocation>
        <location evidence="2">Cell membrane</location>
        <topology evidence="2">Multi-pass membrane protein</topology>
    </subcellularLocation>
</comment>
<dbReference type="InterPro" id="IPR050640">
    <property type="entry name" value="Bact_2-comp_sensor_kinase"/>
</dbReference>
<evidence type="ECO:0000256" key="11">
    <source>
        <dbReference type="ARBA" id="ARBA00023136"/>
    </source>
</evidence>
<feature type="domain" description="HAMP" evidence="14">
    <location>
        <begin position="296"/>
        <end position="348"/>
    </location>
</feature>
<dbReference type="SMART" id="SM00387">
    <property type="entry name" value="HATPase_c"/>
    <property type="match status" value="1"/>
</dbReference>
<gene>
    <name evidence="15" type="ORF">PAT3040_06414</name>
</gene>
<evidence type="ECO:0000256" key="12">
    <source>
        <dbReference type="SAM" id="Phobius"/>
    </source>
</evidence>
<reference evidence="15 16" key="1">
    <citation type="submission" date="2017-08" db="EMBL/GenBank/DDBJ databases">
        <title>Substantial Increase in Enzyme Production by Combined Drug-Resistance Mutations in Paenibacillus agaridevorans.</title>
        <authorList>
            <person name="Tanaka Y."/>
            <person name="Funane K."/>
            <person name="Hosaka T."/>
            <person name="Shiwa Y."/>
            <person name="Fujita N."/>
            <person name="Miyazaki T."/>
            <person name="Yoshikawa H."/>
            <person name="Murakami K."/>
            <person name="Kasahara K."/>
            <person name="Inaoka T."/>
            <person name="Hiraga Y."/>
            <person name="Ochi K."/>
        </authorList>
    </citation>
    <scope>NUCLEOTIDE SEQUENCE [LARGE SCALE GENOMIC DNA]</scope>
    <source>
        <strain evidence="15 16">T-3040</strain>
    </source>
</reference>
<evidence type="ECO:0000259" key="13">
    <source>
        <dbReference type="PROSITE" id="PS50109"/>
    </source>
</evidence>
<evidence type="ECO:0000313" key="15">
    <source>
        <dbReference type="EMBL" id="GBG11585.1"/>
    </source>
</evidence>
<dbReference type="Gene3D" id="3.30.565.10">
    <property type="entry name" value="Histidine kinase-like ATPase, C-terminal domain"/>
    <property type="match status" value="1"/>
</dbReference>
<feature type="domain" description="Histidine kinase" evidence="13">
    <location>
        <begin position="390"/>
        <end position="563"/>
    </location>
</feature>
<dbReference type="EC" id="2.7.13.3" evidence="3"/>
<comment type="catalytic activity">
    <reaction evidence="1">
        <text>ATP + protein L-histidine = ADP + protein N-phospho-L-histidine.</text>
        <dbReference type="EC" id="2.7.13.3"/>
    </reaction>
</comment>
<dbReference type="EMBL" id="BDQX01000423">
    <property type="protein sequence ID" value="GBG11585.1"/>
    <property type="molecule type" value="Genomic_DNA"/>
</dbReference>
<evidence type="ECO:0000256" key="5">
    <source>
        <dbReference type="ARBA" id="ARBA00022553"/>
    </source>
</evidence>
<protein>
    <recommendedName>
        <fullName evidence="3">histidine kinase</fullName>
        <ecNumber evidence="3">2.7.13.3</ecNumber>
    </recommendedName>
</protein>
<evidence type="ECO:0000256" key="7">
    <source>
        <dbReference type="ARBA" id="ARBA00022741"/>
    </source>
</evidence>
<dbReference type="AlphaFoldDB" id="A0A2R5EZP7"/>
<dbReference type="InterPro" id="IPR003660">
    <property type="entry name" value="HAMP_dom"/>
</dbReference>
<keyword evidence="7" id="KW-0547">Nucleotide-binding</keyword>
<evidence type="ECO:0000256" key="6">
    <source>
        <dbReference type="ARBA" id="ARBA00022679"/>
    </source>
</evidence>
<dbReference type="PANTHER" id="PTHR34220:SF7">
    <property type="entry name" value="SENSOR HISTIDINE KINASE YPDA"/>
    <property type="match status" value="1"/>
</dbReference>
<dbReference type="InterPro" id="IPR010559">
    <property type="entry name" value="Sig_transdc_His_kin_internal"/>
</dbReference>
<evidence type="ECO:0000259" key="14">
    <source>
        <dbReference type="PROSITE" id="PS50885"/>
    </source>
</evidence>
<keyword evidence="12" id="KW-1133">Transmembrane helix</keyword>
<dbReference type="GO" id="GO:0005524">
    <property type="term" value="F:ATP binding"/>
    <property type="evidence" value="ECO:0007669"/>
    <property type="project" value="UniProtKB-KW"/>
</dbReference>
<dbReference type="InterPro" id="IPR005467">
    <property type="entry name" value="His_kinase_dom"/>
</dbReference>
<dbReference type="SUPFAM" id="SSF55874">
    <property type="entry name" value="ATPase domain of HSP90 chaperone/DNA topoisomerase II/histidine kinase"/>
    <property type="match status" value="1"/>
</dbReference>
<dbReference type="PROSITE" id="PS50885">
    <property type="entry name" value="HAMP"/>
    <property type="match status" value="1"/>
</dbReference>
<evidence type="ECO:0000256" key="4">
    <source>
        <dbReference type="ARBA" id="ARBA00022475"/>
    </source>
</evidence>
<evidence type="ECO:0000256" key="9">
    <source>
        <dbReference type="ARBA" id="ARBA00022840"/>
    </source>
</evidence>
<sequence length="563" mass="64845">MVFTMVMIPVFLMSWLFVKEMQQSIRQEVSSNYIHFTEQYVANLNYKLDIYKNLQETLSANQTFQTVMQNQYRYGAQDMIYISNLFSSEIKNVIFSDYPEIYNIMFYAENPAFPRDGRHVASLDVMESEYWFSSVPETYMLEPIVFDYRTLGLKKKIVSFASPMKDLSADTSIRTLAWLKIDVEAELFFEESLVRKQSNEFQFAIRDSRNHILYASHESFAARLDSGAVSGQAMVEFLNSGEVLVHERIEALNGEVLFLFPDFEIEKKTKAVFNKVIFFVILILIFTLIMSYLMSLILMKRLRRFINKMARVKEGKLEIAEYIEGRDEIAIIDSQFNTMVRRLDEVIQENYIQSLSKKKAELSALQNQINPHFLFNTLESINAMATVMNAREISAVTESLGDMLRYSINISDSLVPLREELNNIVHYVKIQNVRFDDRFLLSIQVEEQLQSAKVLKLLLQPIIENAILHAFRGSRSVGHMEVTAEQRDGQLWLIVTDDGAGMSSEEVRQLNDTLLSGERHGHSIGLQNVHSRVNLTFGQSYGLRIESDPGIGTKVAIVVPYVK</sequence>
<dbReference type="PROSITE" id="PS50109">
    <property type="entry name" value="HIS_KIN"/>
    <property type="match status" value="1"/>
</dbReference>
<dbReference type="Pfam" id="PF02518">
    <property type="entry name" value="HATPase_c"/>
    <property type="match status" value="1"/>
</dbReference>
<accession>A0A2R5EZP7</accession>
<evidence type="ECO:0000256" key="2">
    <source>
        <dbReference type="ARBA" id="ARBA00004651"/>
    </source>
</evidence>
<dbReference type="SUPFAM" id="SSF158472">
    <property type="entry name" value="HAMP domain-like"/>
    <property type="match status" value="1"/>
</dbReference>
<dbReference type="SMART" id="SM00304">
    <property type="entry name" value="HAMP"/>
    <property type="match status" value="1"/>
</dbReference>
<feature type="transmembrane region" description="Helical" evidence="12">
    <location>
        <begin position="276"/>
        <end position="299"/>
    </location>
</feature>
<dbReference type="InterPro" id="IPR003594">
    <property type="entry name" value="HATPase_dom"/>
</dbReference>
<evidence type="ECO:0000256" key="1">
    <source>
        <dbReference type="ARBA" id="ARBA00000085"/>
    </source>
</evidence>
<dbReference type="Proteomes" id="UP000245202">
    <property type="component" value="Unassembled WGS sequence"/>
</dbReference>
<keyword evidence="9" id="KW-0067">ATP-binding</keyword>
<keyword evidence="5" id="KW-0597">Phosphoprotein</keyword>
<dbReference type="Pfam" id="PF06580">
    <property type="entry name" value="His_kinase"/>
    <property type="match status" value="1"/>
</dbReference>
<keyword evidence="11 12" id="KW-0472">Membrane</keyword>
<evidence type="ECO:0000313" key="16">
    <source>
        <dbReference type="Proteomes" id="UP000245202"/>
    </source>
</evidence>